<accession>A0ABY1WIU9</accession>
<dbReference type="EMBL" id="SHME01000001">
    <property type="protein sequence ID" value="TAA22631.1"/>
    <property type="molecule type" value="Genomic_DNA"/>
</dbReference>
<sequence>MFVSALLPFVDRGSGPLYHWVMLAQMARFEPGELAFIGDQAYFDEDVVPFDEWIKVGGLRLRCPTRERFREFKKVALDGTLFEGLTRRIGRNQLAIFRHLLTHVDAEVAKCLAQVIQDVCAGEELEAVLTWCNFPSLREALASFGDVPIIHNEIGPLRAPLYRDTIYFDFSGVNGLTSPPAWDESWVKGQMAESDLLSLDTLRGLMVSDLGHVAEINRKRASYRAGVVLQVEDDSNVVAYSQGWSQLDLLYDAMGRFGPERVTVRSHPGARFVYRGGLGHADESPDSLAFLAEVDEIFSVNSSVLVEAAFWERRFDLKGDSPLRFLQPVQHQEDVAWKLLAWNAFFLAYLVPAELLFDPEYYRWRLTRPTLAECHRRHAQILSTRESVVPVFGFSKADLRDDEGQGSLVRLPAVWTSTLSLERQLATAAQSLLQTINKASVREAELLAQLSQSRDAAQRWEIEAKENWKEMEHHAQLAERRGEQVEQLTEQLSQFSRREQQAKAAAEEARSNHEQAMNEMGQVRQSLVQSLSSLSDVRSELAQARAELHSASAVKEELSALLADARDEEEQARGLLVQTRRALDEVQLKHEQQLANHAQILGVLSELANWIEKLSDAHAETVISEQSNGAVATLAAPSVTMDAGAGLHESSFESQSVHTSAEAVEENSPELEGISVAEGRSSLHDQDVLRTLHFIFSSVINVGAEEAGSVSSGAAQPTSPLSGSERESLLSWQAAASQAEVLSHLESSLEVLYAELVRYKRSHYHVTQACSRLESGLERASSILADALEAPAGRSEVEDPQVAIEELARGAAASMLKLRLELAHLQSRRKTFFENIRRILISEKDA</sequence>
<evidence type="ECO:0000313" key="4">
    <source>
        <dbReference type="EMBL" id="TAA22631.1"/>
    </source>
</evidence>
<feature type="coiled-coil region" evidence="1">
    <location>
        <begin position="485"/>
        <end position="575"/>
    </location>
</feature>
<evidence type="ECO:0000259" key="3">
    <source>
        <dbReference type="Pfam" id="PF21912"/>
    </source>
</evidence>
<dbReference type="RefSeq" id="WP_130530555.1">
    <property type="nucleotide sequence ID" value="NZ_SHMD01000003.1"/>
</dbReference>
<evidence type="ECO:0000256" key="2">
    <source>
        <dbReference type="SAM" id="MobiDB-lite"/>
    </source>
</evidence>
<dbReference type="Pfam" id="PF21912">
    <property type="entry name" value="Glyco_transf_99"/>
    <property type="match status" value="1"/>
</dbReference>
<feature type="domain" description="Glycosyltransferase 99 N-terminal" evidence="3">
    <location>
        <begin position="6"/>
        <end position="177"/>
    </location>
</feature>
<dbReference type="Proteomes" id="UP000293089">
    <property type="component" value="Unassembled WGS sequence"/>
</dbReference>
<name>A0ABY1WIU9_9GAMM</name>
<feature type="region of interest" description="Disordered" evidence="2">
    <location>
        <begin position="648"/>
        <end position="671"/>
    </location>
</feature>
<evidence type="ECO:0000313" key="5">
    <source>
        <dbReference type="Proteomes" id="UP000293089"/>
    </source>
</evidence>
<organism evidence="4 5">
    <name type="scientific">Pseudoxanthomonas winnipegensis</name>
    <dbReference type="NCBI Taxonomy" id="2480810"/>
    <lineage>
        <taxon>Bacteria</taxon>
        <taxon>Pseudomonadati</taxon>
        <taxon>Pseudomonadota</taxon>
        <taxon>Gammaproteobacteria</taxon>
        <taxon>Lysobacterales</taxon>
        <taxon>Lysobacteraceae</taxon>
        <taxon>Pseudoxanthomonas</taxon>
    </lineage>
</organism>
<evidence type="ECO:0000256" key="1">
    <source>
        <dbReference type="SAM" id="Coils"/>
    </source>
</evidence>
<keyword evidence="1" id="KW-0175">Coiled coil</keyword>
<dbReference type="InterPro" id="IPR054112">
    <property type="entry name" value="Glyco_transf_99_N"/>
</dbReference>
<proteinExistence type="predicted"/>
<gene>
    <name evidence="4" type="ORF">EA658_03325</name>
</gene>
<reference evidence="4 5" key="1">
    <citation type="submission" date="2019-02" db="EMBL/GenBank/DDBJ databases">
        <title>WGS of Pseudoxanthomonas species novum from clinical isolates.</title>
        <authorList>
            <person name="Bernier A.-M."/>
            <person name="Bernard K."/>
            <person name="Vachon A."/>
        </authorList>
    </citation>
    <scope>NUCLEOTIDE SEQUENCE [LARGE SCALE GENOMIC DNA]</scope>
    <source>
        <strain evidence="5">NML 170316</strain>
    </source>
</reference>
<protein>
    <recommendedName>
        <fullName evidence="3">Glycosyltransferase 99 N-terminal domain-containing protein</fullName>
    </recommendedName>
</protein>
<keyword evidence="5" id="KW-1185">Reference proteome</keyword>
<comment type="caution">
    <text evidence="4">The sequence shown here is derived from an EMBL/GenBank/DDBJ whole genome shotgun (WGS) entry which is preliminary data.</text>
</comment>